<proteinExistence type="predicted"/>
<sequence>MASSPVGFEVLDAAGRRVAQVSDRSWSAGRWSVAWNGTDQAGVRLAPGVYFVRMRVNEQAVGLRKVALLN</sequence>
<evidence type="ECO:0000259" key="1">
    <source>
        <dbReference type="Pfam" id="PF13860"/>
    </source>
</evidence>
<dbReference type="InterPro" id="IPR025965">
    <property type="entry name" value="FlgD/Vpr_Ig-like"/>
</dbReference>
<evidence type="ECO:0000313" key="2">
    <source>
        <dbReference type="EMBL" id="TMQ72301.1"/>
    </source>
</evidence>
<protein>
    <recommendedName>
        <fullName evidence="1">FlgD/Vpr Ig-like domain-containing protein</fullName>
    </recommendedName>
</protein>
<dbReference type="Gene3D" id="2.60.40.4070">
    <property type="match status" value="1"/>
</dbReference>
<name>A0A538U8T3_UNCEI</name>
<dbReference type="Pfam" id="PF13860">
    <property type="entry name" value="FlgD_ig"/>
    <property type="match status" value="1"/>
</dbReference>
<feature type="domain" description="FlgD/Vpr Ig-like" evidence="1">
    <location>
        <begin position="4"/>
        <end position="56"/>
    </location>
</feature>
<dbReference type="AlphaFoldDB" id="A0A538U8T3"/>
<reference evidence="2 3" key="1">
    <citation type="journal article" date="2019" name="Nat. Microbiol.">
        <title>Mediterranean grassland soil C-N compound turnover is dependent on rainfall and depth, and is mediated by genomically divergent microorganisms.</title>
        <authorList>
            <person name="Diamond S."/>
            <person name="Andeer P.F."/>
            <person name="Li Z."/>
            <person name="Crits-Christoph A."/>
            <person name="Burstein D."/>
            <person name="Anantharaman K."/>
            <person name="Lane K.R."/>
            <person name="Thomas B.C."/>
            <person name="Pan C."/>
            <person name="Northen T.R."/>
            <person name="Banfield J.F."/>
        </authorList>
    </citation>
    <scope>NUCLEOTIDE SEQUENCE [LARGE SCALE GENOMIC DNA]</scope>
    <source>
        <strain evidence="2">WS_10</strain>
    </source>
</reference>
<gene>
    <name evidence="2" type="ORF">E6K80_03145</name>
</gene>
<organism evidence="2 3">
    <name type="scientific">Eiseniibacteriota bacterium</name>
    <dbReference type="NCBI Taxonomy" id="2212470"/>
    <lineage>
        <taxon>Bacteria</taxon>
        <taxon>Candidatus Eiseniibacteriota</taxon>
    </lineage>
</organism>
<evidence type="ECO:0000313" key="3">
    <source>
        <dbReference type="Proteomes" id="UP000319836"/>
    </source>
</evidence>
<dbReference type="EMBL" id="VBPA01000067">
    <property type="protein sequence ID" value="TMQ72301.1"/>
    <property type="molecule type" value="Genomic_DNA"/>
</dbReference>
<dbReference type="Proteomes" id="UP000319836">
    <property type="component" value="Unassembled WGS sequence"/>
</dbReference>
<accession>A0A538U8T3</accession>
<comment type="caution">
    <text evidence="2">The sequence shown here is derived from an EMBL/GenBank/DDBJ whole genome shotgun (WGS) entry which is preliminary data.</text>
</comment>